<dbReference type="InterPro" id="IPR001810">
    <property type="entry name" value="F-box_dom"/>
</dbReference>
<reference evidence="3 4" key="1">
    <citation type="submission" date="2024-01" db="EMBL/GenBank/DDBJ databases">
        <title>A draft genome for a cacao thread blight-causing isolate of Paramarasmius palmivorus.</title>
        <authorList>
            <person name="Baruah I.K."/>
            <person name="Bukari Y."/>
            <person name="Amoako-Attah I."/>
            <person name="Meinhardt L.W."/>
            <person name="Bailey B.A."/>
            <person name="Cohen S.P."/>
        </authorList>
    </citation>
    <scope>NUCLEOTIDE SEQUENCE [LARGE SCALE GENOMIC DNA]</scope>
    <source>
        <strain evidence="3 4">GH-12</strain>
    </source>
</reference>
<organism evidence="3 4">
    <name type="scientific">Paramarasmius palmivorus</name>
    <dbReference type="NCBI Taxonomy" id="297713"/>
    <lineage>
        <taxon>Eukaryota</taxon>
        <taxon>Fungi</taxon>
        <taxon>Dikarya</taxon>
        <taxon>Basidiomycota</taxon>
        <taxon>Agaricomycotina</taxon>
        <taxon>Agaricomycetes</taxon>
        <taxon>Agaricomycetidae</taxon>
        <taxon>Agaricales</taxon>
        <taxon>Marasmiineae</taxon>
        <taxon>Marasmiaceae</taxon>
        <taxon>Paramarasmius</taxon>
    </lineage>
</organism>
<dbReference type="PROSITE" id="PS50181">
    <property type="entry name" value="FBOX"/>
    <property type="match status" value="1"/>
</dbReference>
<comment type="caution">
    <text evidence="3">The sequence shown here is derived from an EMBL/GenBank/DDBJ whole genome shotgun (WGS) entry which is preliminary data.</text>
</comment>
<evidence type="ECO:0000259" key="2">
    <source>
        <dbReference type="PROSITE" id="PS50181"/>
    </source>
</evidence>
<dbReference type="Gene3D" id="1.20.1280.50">
    <property type="match status" value="1"/>
</dbReference>
<dbReference type="Proteomes" id="UP001383192">
    <property type="component" value="Unassembled WGS sequence"/>
</dbReference>
<evidence type="ECO:0000313" key="4">
    <source>
        <dbReference type="Proteomes" id="UP001383192"/>
    </source>
</evidence>
<feature type="domain" description="F-box" evidence="2">
    <location>
        <begin position="77"/>
        <end position="133"/>
    </location>
</feature>
<dbReference type="InterPro" id="IPR036047">
    <property type="entry name" value="F-box-like_dom_sf"/>
</dbReference>
<gene>
    <name evidence="3" type="ORF">VNI00_008917</name>
</gene>
<feature type="coiled-coil region" evidence="1">
    <location>
        <begin position="35"/>
        <end position="62"/>
    </location>
</feature>
<protein>
    <recommendedName>
        <fullName evidence="2">F-box domain-containing protein</fullName>
    </recommendedName>
</protein>
<sequence>MDEPALVSDGRLSSLKDLFDQTITEADRRIITQYLLEVEKDVDAYEKELKRLRLSIIAVETKRNRSKKTMEEYKSLLAPLHKIPPEILCSIFEFCCEQNVLQPTSLPPVMALSYVCRRFRSLCLSTPSLWSTFAIPFHAWAKLVSLYLVVTTFVAYSNQHPLRLSLDFQNFDRQLLTNQLTHGGMLRNILSMLVVNSQRWEALELHIRVADLEFDVFQPMEGCLPRLEVLRLLQPRAAVELDNELSLFRDCPALHTVSISGLRYWPHLVLPLQGAKSVELQHCFTRDALSYLHSCRSMERLELFGVMRDLDGFEGPETLISNVKSLSIRALYPDELGYILHHSTLPHLSAITIIGDASLSNFSVDPYHIHPLKQCLLRSSCVITSFHMKGLPITDGEALSLLGLMPTLEILGIEEIAPPEIPSTNETQHILTSFFLHHLAIMDHDTRIRTPFLPQLKDLSLTVRGEVPLDTEALLHAIAARGLHHREVGVAPLTSFDFAVTGNCQKRFDDLMQALLYFNGTGLRVKASYKSL</sequence>
<dbReference type="AlphaFoldDB" id="A0AAW0CSZ9"/>
<evidence type="ECO:0000313" key="3">
    <source>
        <dbReference type="EMBL" id="KAK7041935.1"/>
    </source>
</evidence>
<dbReference type="Pfam" id="PF12937">
    <property type="entry name" value="F-box-like"/>
    <property type="match status" value="1"/>
</dbReference>
<name>A0AAW0CSZ9_9AGAR</name>
<dbReference type="EMBL" id="JAYKXP010000031">
    <property type="protein sequence ID" value="KAK7041935.1"/>
    <property type="molecule type" value="Genomic_DNA"/>
</dbReference>
<accession>A0AAW0CSZ9</accession>
<evidence type="ECO:0000256" key="1">
    <source>
        <dbReference type="SAM" id="Coils"/>
    </source>
</evidence>
<proteinExistence type="predicted"/>
<keyword evidence="4" id="KW-1185">Reference proteome</keyword>
<keyword evidence="1" id="KW-0175">Coiled coil</keyword>
<dbReference type="SUPFAM" id="SSF81383">
    <property type="entry name" value="F-box domain"/>
    <property type="match status" value="1"/>
</dbReference>